<evidence type="ECO:0000256" key="2">
    <source>
        <dbReference type="ARBA" id="ARBA00023242"/>
    </source>
</evidence>
<dbReference type="Pfam" id="PF11951">
    <property type="entry name" value="Fungal_trans_2"/>
    <property type="match status" value="1"/>
</dbReference>
<feature type="domain" description="Zn(2)-C6 fungal-type" evidence="4">
    <location>
        <begin position="6"/>
        <end position="34"/>
    </location>
</feature>
<reference evidence="5 6" key="1">
    <citation type="submission" date="2020-01" db="EMBL/GenBank/DDBJ databases">
        <title>Identification and distribution of gene clusters putatively required for synthesis of sphingolipid metabolism inhibitors in phylogenetically diverse species of the filamentous fungus Fusarium.</title>
        <authorList>
            <person name="Kim H.-S."/>
            <person name="Busman M."/>
            <person name="Brown D.W."/>
            <person name="Divon H."/>
            <person name="Uhlig S."/>
            <person name="Proctor R.H."/>
        </authorList>
    </citation>
    <scope>NUCLEOTIDE SEQUENCE [LARGE SCALE GENOMIC DNA]</scope>
    <source>
        <strain evidence="5 6">NRRL 20459</strain>
    </source>
</reference>
<sequence>MRSRKGCWTCRLRHRKCDESLPACKECTTRHITCHGYDLRAPDWTSDERMLQDELRRIKGAVKENFRRVKRVQNRQIANALARASRADQGSGSTTATRNEILPAETSDSSAPTRNTTFREAQHLVHYLDYIFRLQFHYYVDAPDLGGRGWLFWLLTRSAPLRHAALTLSAYHQHLTSHYRTEQQEAELLHYHTQALQELRQVLCRRGVAQSKTNREDWVEFVAAGLFLISFEITGRPHLNALVSVGSELSPSDLDPQSPDLQSPDVDYVRGMRTAKEFMMVNILWFDLLSCVSTAAAPRAPYHEWIESGNIDLSRVMGCQNSTMLAIGDIATLEAQAASMDSQSLQHSTSELEQRILQFIQALESDNQPTPTTRSVTRLFLRGALVQIYTIAAEYNLTAPEPREAVDKVIDAIDRMDKDLSLRGVPWVLCVAGSIALPAQQPVFENALLNVLNQSASGFTNCGTVLRIIKHAWSQQSLHPDQMWTARRAMADLGISALLI</sequence>
<evidence type="ECO:0000256" key="3">
    <source>
        <dbReference type="SAM" id="MobiDB-lite"/>
    </source>
</evidence>
<name>A0A8H4LKG1_9HYPO</name>
<proteinExistence type="predicted"/>
<feature type="region of interest" description="Disordered" evidence="3">
    <location>
        <begin position="80"/>
        <end position="113"/>
    </location>
</feature>
<gene>
    <name evidence="5" type="ORF">FALBO_3252</name>
</gene>
<accession>A0A8H4LKG1</accession>
<protein>
    <submittedName>
        <fullName evidence="5">C6 zink-finger PRO1A</fullName>
    </submittedName>
</protein>
<evidence type="ECO:0000313" key="5">
    <source>
        <dbReference type="EMBL" id="KAF4469812.1"/>
    </source>
</evidence>
<dbReference type="GO" id="GO:0005634">
    <property type="term" value="C:nucleus"/>
    <property type="evidence" value="ECO:0007669"/>
    <property type="project" value="UniProtKB-SubCell"/>
</dbReference>
<dbReference type="GO" id="GO:0000976">
    <property type="term" value="F:transcription cis-regulatory region binding"/>
    <property type="evidence" value="ECO:0007669"/>
    <property type="project" value="TreeGrafter"/>
</dbReference>
<evidence type="ECO:0000256" key="1">
    <source>
        <dbReference type="ARBA" id="ARBA00004123"/>
    </source>
</evidence>
<evidence type="ECO:0000313" key="6">
    <source>
        <dbReference type="Proteomes" id="UP000554235"/>
    </source>
</evidence>
<evidence type="ECO:0000259" key="4">
    <source>
        <dbReference type="PROSITE" id="PS50048"/>
    </source>
</evidence>
<dbReference type="PROSITE" id="PS00463">
    <property type="entry name" value="ZN2_CY6_FUNGAL_1"/>
    <property type="match status" value="1"/>
</dbReference>
<dbReference type="AlphaFoldDB" id="A0A8H4LKG1"/>
<comment type="caution">
    <text evidence="5">The sequence shown here is derived from an EMBL/GenBank/DDBJ whole genome shotgun (WGS) entry which is preliminary data.</text>
</comment>
<dbReference type="Proteomes" id="UP000554235">
    <property type="component" value="Unassembled WGS sequence"/>
</dbReference>
<dbReference type="Pfam" id="PF00172">
    <property type="entry name" value="Zn_clus"/>
    <property type="match status" value="1"/>
</dbReference>
<keyword evidence="6" id="KW-1185">Reference proteome</keyword>
<dbReference type="PANTHER" id="PTHR37534:SF26">
    <property type="entry name" value="TRANSCRIPTION FACTOR, PUTATIVE-RELATED"/>
    <property type="match status" value="1"/>
</dbReference>
<dbReference type="GO" id="GO:0000981">
    <property type="term" value="F:DNA-binding transcription factor activity, RNA polymerase II-specific"/>
    <property type="evidence" value="ECO:0007669"/>
    <property type="project" value="InterPro"/>
</dbReference>
<feature type="compositionally biased region" description="Polar residues" evidence="3">
    <location>
        <begin position="88"/>
        <end position="98"/>
    </location>
</feature>
<dbReference type="InterPro" id="IPR001138">
    <property type="entry name" value="Zn2Cys6_DnaBD"/>
</dbReference>
<organism evidence="5 6">
    <name type="scientific">Fusarium albosuccineum</name>
    <dbReference type="NCBI Taxonomy" id="1237068"/>
    <lineage>
        <taxon>Eukaryota</taxon>
        <taxon>Fungi</taxon>
        <taxon>Dikarya</taxon>
        <taxon>Ascomycota</taxon>
        <taxon>Pezizomycotina</taxon>
        <taxon>Sordariomycetes</taxon>
        <taxon>Hypocreomycetidae</taxon>
        <taxon>Hypocreales</taxon>
        <taxon>Nectriaceae</taxon>
        <taxon>Fusarium</taxon>
        <taxon>Fusarium decemcellulare species complex</taxon>
    </lineage>
</organism>
<dbReference type="CDD" id="cd00067">
    <property type="entry name" value="GAL4"/>
    <property type="match status" value="1"/>
</dbReference>
<dbReference type="OrthoDB" id="5213892at2759"/>
<dbReference type="PANTHER" id="PTHR37534">
    <property type="entry name" value="TRANSCRIPTIONAL ACTIVATOR PROTEIN UGA3"/>
    <property type="match status" value="1"/>
</dbReference>
<dbReference type="SMART" id="SM00066">
    <property type="entry name" value="GAL4"/>
    <property type="match status" value="1"/>
</dbReference>
<dbReference type="SUPFAM" id="SSF57701">
    <property type="entry name" value="Zn2/Cys6 DNA-binding domain"/>
    <property type="match status" value="1"/>
</dbReference>
<keyword evidence="2" id="KW-0539">Nucleus</keyword>
<dbReference type="InterPro" id="IPR021858">
    <property type="entry name" value="Fun_TF"/>
</dbReference>
<comment type="subcellular location">
    <subcellularLocation>
        <location evidence="1">Nucleus</location>
    </subcellularLocation>
</comment>
<dbReference type="PROSITE" id="PS50048">
    <property type="entry name" value="ZN2_CY6_FUNGAL_2"/>
    <property type="match status" value="1"/>
</dbReference>
<dbReference type="InterPro" id="IPR036864">
    <property type="entry name" value="Zn2-C6_fun-type_DNA-bd_sf"/>
</dbReference>
<dbReference type="Gene3D" id="4.10.240.10">
    <property type="entry name" value="Zn(2)-C6 fungal-type DNA-binding domain"/>
    <property type="match status" value="1"/>
</dbReference>
<dbReference type="EMBL" id="JAADYS010000429">
    <property type="protein sequence ID" value="KAF4469812.1"/>
    <property type="molecule type" value="Genomic_DNA"/>
</dbReference>
<dbReference type="GO" id="GO:0008270">
    <property type="term" value="F:zinc ion binding"/>
    <property type="evidence" value="ECO:0007669"/>
    <property type="project" value="InterPro"/>
</dbReference>
<dbReference type="GO" id="GO:0045944">
    <property type="term" value="P:positive regulation of transcription by RNA polymerase II"/>
    <property type="evidence" value="ECO:0007669"/>
    <property type="project" value="TreeGrafter"/>
</dbReference>